<evidence type="ECO:0000313" key="1">
    <source>
        <dbReference type="EMBL" id="MBF1658063.1"/>
    </source>
</evidence>
<reference evidence="1" key="1">
    <citation type="submission" date="2020-04" db="EMBL/GenBank/DDBJ databases">
        <title>Deep metagenomics examines the oral microbiome during advanced dental caries in children, revealing novel taxa and co-occurrences with host molecules.</title>
        <authorList>
            <person name="Baker J.L."/>
            <person name="Morton J.T."/>
            <person name="Dinis M."/>
            <person name="Alvarez R."/>
            <person name="Tran N.C."/>
            <person name="Knight R."/>
            <person name="Edlund A."/>
        </authorList>
    </citation>
    <scope>NUCLEOTIDE SEQUENCE</scope>
    <source>
        <strain evidence="1">JCVI_39_bin.18</strain>
    </source>
</reference>
<dbReference type="RefSeq" id="WP_303945684.1">
    <property type="nucleotide sequence ID" value="NZ_JABZXO010000032.1"/>
</dbReference>
<evidence type="ECO:0000313" key="2">
    <source>
        <dbReference type="Proteomes" id="UP000770330"/>
    </source>
</evidence>
<dbReference type="AlphaFoldDB" id="A0A930L5V2"/>
<comment type="caution">
    <text evidence="1">The sequence shown here is derived from an EMBL/GenBank/DDBJ whole genome shotgun (WGS) entry which is preliminary data.</text>
</comment>
<proteinExistence type="predicted"/>
<dbReference type="Proteomes" id="UP000770330">
    <property type="component" value="Unassembled WGS sequence"/>
</dbReference>
<organism evidence="1 2">
    <name type="scientific">Rothia mucilaginosa</name>
    <dbReference type="NCBI Taxonomy" id="43675"/>
    <lineage>
        <taxon>Bacteria</taxon>
        <taxon>Bacillati</taxon>
        <taxon>Actinomycetota</taxon>
        <taxon>Actinomycetes</taxon>
        <taxon>Micrococcales</taxon>
        <taxon>Micrococcaceae</taxon>
        <taxon>Rothia</taxon>
    </lineage>
</organism>
<protein>
    <submittedName>
        <fullName evidence="1">Uncharacterized protein</fullName>
    </submittedName>
</protein>
<name>A0A930L5V2_9MICC</name>
<gene>
    <name evidence="1" type="ORF">HXO61_09085</name>
</gene>
<sequence>MSAETQQQNQDYVAAVEALQANGEWVVVARAVDNLENLAEWASNGVGADSSRSYDAINHFSPESTVWMDEFGDLVTDEKGNVVEPADDMYAPYGYLHWGEVKGSDEMLVAKAKDLAGSGARLLRVYPGVGRVDELSEEDIQEIIEDDKYCLVLAHPEPLEYSVENMAAYIRYAFGLDDEKERLTLVPAAESEDTSRNVMHNYRMKLDFGGGLSKEEEEDWDRVTELYSYHPYARKDPWS</sequence>
<dbReference type="EMBL" id="JABZXO010000032">
    <property type="protein sequence ID" value="MBF1658063.1"/>
    <property type="molecule type" value="Genomic_DNA"/>
</dbReference>
<accession>A0A930L5V2</accession>